<accession>A0AAV5TVU6</accession>
<dbReference type="AlphaFoldDB" id="A0AAV5TVU6"/>
<evidence type="ECO:0000313" key="2">
    <source>
        <dbReference type="Proteomes" id="UP001432027"/>
    </source>
</evidence>
<comment type="caution">
    <text evidence="1">The sequence shown here is derived from an EMBL/GenBank/DDBJ whole genome shotgun (WGS) entry which is preliminary data.</text>
</comment>
<organism evidence="1 2">
    <name type="scientific">Pristionchus entomophagus</name>
    <dbReference type="NCBI Taxonomy" id="358040"/>
    <lineage>
        <taxon>Eukaryota</taxon>
        <taxon>Metazoa</taxon>
        <taxon>Ecdysozoa</taxon>
        <taxon>Nematoda</taxon>
        <taxon>Chromadorea</taxon>
        <taxon>Rhabditida</taxon>
        <taxon>Rhabditina</taxon>
        <taxon>Diplogasteromorpha</taxon>
        <taxon>Diplogasteroidea</taxon>
        <taxon>Neodiplogasteridae</taxon>
        <taxon>Pristionchus</taxon>
    </lineage>
</organism>
<dbReference type="EMBL" id="BTSX01000005">
    <property type="protein sequence ID" value="GMS98668.1"/>
    <property type="molecule type" value="Genomic_DNA"/>
</dbReference>
<dbReference type="Proteomes" id="UP001432027">
    <property type="component" value="Unassembled WGS sequence"/>
</dbReference>
<evidence type="ECO:0000313" key="1">
    <source>
        <dbReference type="EMBL" id="GMS98668.1"/>
    </source>
</evidence>
<protein>
    <submittedName>
        <fullName evidence="1">Uncharacterized protein</fullName>
    </submittedName>
</protein>
<gene>
    <name evidence="1" type="ORF">PENTCL1PPCAC_20843</name>
</gene>
<proteinExistence type="predicted"/>
<keyword evidence="2" id="KW-1185">Reference proteome</keyword>
<reference evidence="1" key="1">
    <citation type="submission" date="2023-10" db="EMBL/GenBank/DDBJ databases">
        <title>Genome assembly of Pristionchus species.</title>
        <authorList>
            <person name="Yoshida K."/>
            <person name="Sommer R.J."/>
        </authorList>
    </citation>
    <scope>NUCLEOTIDE SEQUENCE</scope>
    <source>
        <strain evidence="1">RS0144</strain>
    </source>
</reference>
<sequence>MHNLLINSDWLLSSIMKRLRHTGCGYWEFQATMMIDISEIENSLTTDLEYIHVNKRHCIRIVGTEHHVFFNVERSEYHGNRLMLISNFREGPIDCWLLQSPNS</sequence>
<name>A0AAV5TVU6_9BILA</name>